<dbReference type="Proteomes" id="UP000751190">
    <property type="component" value="Unassembled WGS sequence"/>
</dbReference>
<name>A0A8J5XDR3_DIALT</name>
<sequence length="476" mass="50963">MNCAAALCGLTVIGLDAGADGERGVWSRIALRVNDDAPTLPVESEMGLTWQCAERVRTPYCARSARVRASRADAPDEVLVDAQLAYAQLVRLVGTVDDLSAAANRGGATEPIVVLHSADGARWLSRQAASALLAMAAIWPLSPRCAATAPQPTAEAAYGAPAADVSAAPAADAPTSAGELADAPRAQLAQVARGLEALRVVEDEQERASIELHRLLVERHALEEARCSLDERAARLRALVAAVRESEARLYEWRKALRTGSRELIARRAELSEARQSLLAPASPLAKPAMTSDVGSQRAQRAPASRLLPNVSEQRQLIQLRRAAMLMQLFQIFAIRVSSDGRSERALYTINNLRPTPLVESAGSDDEENAAALGLVARLVQSAAHILLVPLRHPLDVRASRSHVVDASVAAPARLPLYARGSDPAAYRRAQQLLARNVEQLLDAVGVSHAAGGELLPSLEVLMSRVRKSPLSIRPW</sequence>
<keyword evidence="3" id="KW-0732">Signal</keyword>
<evidence type="ECO:0000256" key="2">
    <source>
        <dbReference type="SAM" id="MobiDB-lite"/>
    </source>
</evidence>
<evidence type="ECO:0000256" key="3">
    <source>
        <dbReference type="SAM" id="SignalP"/>
    </source>
</evidence>
<dbReference type="GO" id="GO:0035493">
    <property type="term" value="P:SNARE complex assembly"/>
    <property type="evidence" value="ECO:0007669"/>
    <property type="project" value="TreeGrafter"/>
</dbReference>
<dbReference type="PANTHER" id="PTHR15157">
    <property type="entry name" value="UV RADIATION RESISTANCE-ASSOCIATED GENE PROTEIN"/>
    <property type="match status" value="1"/>
</dbReference>
<keyword evidence="1" id="KW-0175">Coiled coil</keyword>
<feature type="region of interest" description="Disordered" evidence="2">
    <location>
        <begin position="285"/>
        <end position="305"/>
    </location>
</feature>
<keyword evidence="5" id="KW-1185">Reference proteome</keyword>
<evidence type="ECO:0000256" key="1">
    <source>
        <dbReference type="ARBA" id="ARBA00023054"/>
    </source>
</evidence>
<accession>A0A8J5XDR3</accession>
<feature type="signal peptide" evidence="3">
    <location>
        <begin position="1"/>
        <end position="21"/>
    </location>
</feature>
<organism evidence="4 5">
    <name type="scientific">Diacronema lutheri</name>
    <name type="common">Unicellular marine alga</name>
    <name type="synonym">Monochrysis lutheri</name>
    <dbReference type="NCBI Taxonomy" id="2081491"/>
    <lineage>
        <taxon>Eukaryota</taxon>
        <taxon>Haptista</taxon>
        <taxon>Haptophyta</taxon>
        <taxon>Pavlovophyceae</taxon>
        <taxon>Pavlovales</taxon>
        <taxon>Pavlovaceae</taxon>
        <taxon>Diacronema</taxon>
    </lineage>
</organism>
<dbReference type="GO" id="GO:0000149">
    <property type="term" value="F:SNARE binding"/>
    <property type="evidence" value="ECO:0007669"/>
    <property type="project" value="TreeGrafter"/>
</dbReference>
<proteinExistence type="predicted"/>
<dbReference type="AlphaFoldDB" id="A0A8J5XDR3"/>
<dbReference type="OrthoDB" id="72772at2759"/>
<protein>
    <submittedName>
        <fullName evidence="4">Uncharacterized protein</fullName>
    </submittedName>
</protein>
<dbReference type="PANTHER" id="PTHR15157:SF5">
    <property type="entry name" value="UV RADIATION RESISTANCE-ASSOCIATED GENE PROTEIN"/>
    <property type="match status" value="1"/>
</dbReference>
<gene>
    <name evidence="4" type="ORF">KFE25_003939</name>
</gene>
<dbReference type="EMBL" id="JAGTXO010000015">
    <property type="protein sequence ID" value="KAG8463666.1"/>
    <property type="molecule type" value="Genomic_DNA"/>
</dbReference>
<reference evidence="4" key="1">
    <citation type="submission" date="2021-05" db="EMBL/GenBank/DDBJ databases">
        <title>The genome of the haptophyte Pavlova lutheri (Diacronema luteri, Pavlovales) - a model for lipid biosynthesis in eukaryotic algae.</title>
        <authorList>
            <person name="Hulatt C.J."/>
            <person name="Posewitz M.C."/>
        </authorList>
    </citation>
    <scope>NUCLEOTIDE SEQUENCE</scope>
    <source>
        <strain evidence="4">NIVA-4/92</strain>
    </source>
</reference>
<evidence type="ECO:0000313" key="5">
    <source>
        <dbReference type="Proteomes" id="UP000751190"/>
    </source>
</evidence>
<evidence type="ECO:0000313" key="4">
    <source>
        <dbReference type="EMBL" id="KAG8463666.1"/>
    </source>
</evidence>
<feature type="chain" id="PRO_5035203573" evidence="3">
    <location>
        <begin position="22"/>
        <end position="476"/>
    </location>
</feature>
<dbReference type="GO" id="GO:0005768">
    <property type="term" value="C:endosome"/>
    <property type="evidence" value="ECO:0007669"/>
    <property type="project" value="TreeGrafter"/>
</dbReference>
<dbReference type="GO" id="GO:0000323">
    <property type="term" value="C:lytic vacuole"/>
    <property type="evidence" value="ECO:0007669"/>
    <property type="project" value="TreeGrafter"/>
</dbReference>
<comment type="caution">
    <text evidence="4">The sequence shown here is derived from an EMBL/GenBank/DDBJ whole genome shotgun (WGS) entry which is preliminary data.</text>
</comment>